<evidence type="ECO:0000313" key="3">
    <source>
        <dbReference type="EnsemblMetazoa" id="HelroP158673"/>
    </source>
</evidence>
<reference evidence="4" key="1">
    <citation type="submission" date="2012-12" db="EMBL/GenBank/DDBJ databases">
        <authorList>
            <person name="Hellsten U."/>
            <person name="Grimwood J."/>
            <person name="Chapman J.A."/>
            <person name="Shapiro H."/>
            <person name="Aerts A."/>
            <person name="Otillar R.P."/>
            <person name="Terry A.Y."/>
            <person name="Boore J.L."/>
            <person name="Simakov O."/>
            <person name="Marletaz F."/>
            <person name="Cho S.-J."/>
            <person name="Edsinger-Gonzales E."/>
            <person name="Havlak P."/>
            <person name="Kuo D.-H."/>
            <person name="Larsson T."/>
            <person name="Lv J."/>
            <person name="Arendt D."/>
            <person name="Savage R."/>
            <person name="Osoegawa K."/>
            <person name="de Jong P."/>
            <person name="Lindberg D.R."/>
            <person name="Seaver E.C."/>
            <person name="Weisblat D.A."/>
            <person name="Putnam N.H."/>
            <person name="Grigoriev I.V."/>
            <person name="Rokhsar D.S."/>
        </authorList>
    </citation>
    <scope>NUCLEOTIDE SEQUENCE</scope>
</reference>
<gene>
    <name evidence="3" type="primary">20197989</name>
    <name evidence="2" type="ORF">HELRODRAFT_158673</name>
</gene>
<dbReference type="EMBL" id="KB095811">
    <property type="protein sequence ID" value="ESO12207.1"/>
    <property type="molecule type" value="Genomic_DNA"/>
</dbReference>
<dbReference type="KEGG" id="hro:HELRODRAFT_158673"/>
<feature type="region of interest" description="Disordered" evidence="1">
    <location>
        <begin position="69"/>
        <end position="126"/>
    </location>
</feature>
<keyword evidence="4" id="KW-1185">Reference proteome</keyword>
<proteinExistence type="predicted"/>
<dbReference type="EMBL" id="AMQM01000099">
    <property type="status" value="NOT_ANNOTATED_CDS"/>
    <property type="molecule type" value="Genomic_DNA"/>
</dbReference>
<dbReference type="InParanoid" id="T1EN39"/>
<dbReference type="AlphaFoldDB" id="T1EN39"/>
<dbReference type="EnsemblMetazoa" id="HelroT158673">
    <property type="protein sequence ID" value="HelroP158673"/>
    <property type="gene ID" value="HelroG158673"/>
</dbReference>
<reference evidence="2 4" key="2">
    <citation type="journal article" date="2013" name="Nature">
        <title>Insights into bilaterian evolution from three spiralian genomes.</title>
        <authorList>
            <person name="Simakov O."/>
            <person name="Marletaz F."/>
            <person name="Cho S.J."/>
            <person name="Edsinger-Gonzales E."/>
            <person name="Havlak P."/>
            <person name="Hellsten U."/>
            <person name="Kuo D.H."/>
            <person name="Larsson T."/>
            <person name="Lv J."/>
            <person name="Arendt D."/>
            <person name="Savage R."/>
            <person name="Osoegawa K."/>
            <person name="de Jong P."/>
            <person name="Grimwood J."/>
            <person name="Chapman J.A."/>
            <person name="Shapiro H."/>
            <person name="Aerts A."/>
            <person name="Otillar R.P."/>
            <person name="Terry A.Y."/>
            <person name="Boore J.L."/>
            <person name="Grigoriev I.V."/>
            <person name="Lindberg D.R."/>
            <person name="Seaver E.C."/>
            <person name="Weisblat D.A."/>
            <person name="Putnam N.H."/>
            <person name="Rokhsar D.S."/>
        </authorList>
    </citation>
    <scope>NUCLEOTIDE SEQUENCE</scope>
</reference>
<dbReference type="HOGENOM" id="CLU_1671217_0_0_1"/>
<reference evidence="3" key="3">
    <citation type="submission" date="2015-06" db="UniProtKB">
        <authorList>
            <consortium name="EnsemblMetazoa"/>
        </authorList>
    </citation>
    <scope>IDENTIFICATION</scope>
</reference>
<dbReference type="CTD" id="20197989"/>
<evidence type="ECO:0000256" key="1">
    <source>
        <dbReference type="SAM" id="MobiDB-lite"/>
    </source>
</evidence>
<accession>T1EN39</accession>
<dbReference type="Proteomes" id="UP000015101">
    <property type="component" value="Unassembled WGS sequence"/>
</dbReference>
<dbReference type="GeneID" id="20197989"/>
<protein>
    <submittedName>
        <fullName evidence="2 3">Uncharacterized protein</fullName>
    </submittedName>
</protein>
<organism evidence="3 4">
    <name type="scientific">Helobdella robusta</name>
    <name type="common">Californian leech</name>
    <dbReference type="NCBI Taxonomy" id="6412"/>
    <lineage>
        <taxon>Eukaryota</taxon>
        <taxon>Metazoa</taxon>
        <taxon>Spiralia</taxon>
        <taxon>Lophotrochozoa</taxon>
        <taxon>Annelida</taxon>
        <taxon>Clitellata</taxon>
        <taxon>Hirudinea</taxon>
        <taxon>Rhynchobdellida</taxon>
        <taxon>Glossiphoniidae</taxon>
        <taxon>Helobdella</taxon>
    </lineage>
</organism>
<evidence type="ECO:0000313" key="2">
    <source>
        <dbReference type="EMBL" id="ESO12207.1"/>
    </source>
</evidence>
<name>T1EN39_HELRO</name>
<feature type="compositionally biased region" description="Basic and acidic residues" evidence="1">
    <location>
        <begin position="113"/>
        <end position="123"/>
    </location>
</feature>
<sequence length="158" mass="18031">MALEWLGAYDEWEEATIPTDSMLTMFDAMGDVKNDDGKNVKMKDKIAGQNSKKVVAAWKPGHCRVEEMLSKKEGSHRRSWMSTVWKGSRNSRPLKDGMPNAEDGQMHTWSGGERGELTERPMELPHTPTDSYTLLVRIAWHKQTDTSCNARTRRHTIN</sequence>
<evidence type="ECO:0000313" key="4">
    <source>
        <dbReference type="Proteomes" id="UP000015101"/>
    </source>
</evidence>
<dbReference type="RefSeq" id="XP_009008927.1">
    <property type="nucleotide sequence ID" value="XM_009010679.1"/>
</dbReference>
<dbReference type="EMBL" id="AMQM01000098">
    <property type="status" value="NOT_ANNOTATED_CDS"/>
    <property type="molecule type" value="Genomic_DNA"/>
</dbReference>